<dbReference type="EMBL" id="JAYKXP010000032">
    <property type="protein sequence ID" value="KAK7041673.1"/>
    <property type="molecule type" value="Genomic_DNA"/>
</dbReference>
<dbReference type="Proteomes" id="UP001383192">
    <property type="component" value="Unassembled WGS sequence"/>
</dbReference>
<feature type="compositionally biased region" description="Polar residues" evidence="1">
    <location>
        <begin position="276"/>
        <end position="289"/>
    </location>
</feature>
<keyword evidence="3" id="KW-1185">Reference proteome</keyword>
<accession>A0AAW0CUI0</accession>
<name>A0AAW0CUI0_9AGAR</name>
<evidence type="ECO:0000256" key="1">
    <source>
        <dbReference type="SAM" id="MobiDB-lite"/>
    </source>
</evidence>
<evidence type="ECO:0000313" key="2">
    <source>
        <dbReference type="EMBL" id="KAK7041673.1"/>
    </source>
</evidence>
<comment type="caution">
    <text evidence="2">The sequence shown here is derived from an EMBL/GenBank/DDBJ whole genome shotgun (WGS) entry which is preliminary data.</text>
</comment>
<feature type="region of interest" description="Disordered" evidence="1">
    <location>
        <begin position="276"/>
        <end position="326"/>
    </location>
</feature>
<gene>
    <name evidence="2" type="ORF">VNI00_008962</name>
</gene>
<sequence>MAPASSASPLSTTIQKSTFSSKPPNPSCHSSASLCGLCKLQDPQYLGGQIVLFDAEIYVSGEVSVCGVLRYYNSSGMRFDDEGFHGVVWVQVSKSIPGHIRAYQDPSPDNTDEVLKMEKQYQVVGDIVWLFPITEPLHSPMRCYVVVSGLGCNADANNETFDVNAVQYTHCISKLLDRPLESIFPIRVHFNAEDHRWNKYKPIPSADQYVQVQGYLTHYDLDETTQFPQRFHIEAEQVPILGKAFTPKPAKVDIVSTPLFTGQKRRLNGAFKFQTQATVNPSSNASGSSYPPPPETPLSETEPELQNVAEPSIQSSSNGRGRKLRK</sequence>
<feature type="region of interest" description="Disordered" evidence="1">
    <location>
        <begin position="1"/>
        <end position="25"/>
    </location>
</feature>
<organism evidence="2 3">
    <name type="scientific">Paramarasmius palmivorus</name>
    <dbReference type="NCBI Taxonomy" id="297713"/>
    <lineage>
        <taxon>Eukaryota</taxon>
        <taxon>Fungi</taxon>
        <taxon>Dikarya</taxon>
        <taxon>Basidiomycota</taxon>
        <taxon>Agaricomycotina</taxon>
        <taxon>Agaricomycetes</taxon>
        <taxon>Agaricomycetidae</taxon>
        <taxon>Agaricales</taxon>
        <taxon>Marasmiineae</taxon>
        <taxon>Marasmiaceae</taxon>
        <taxon>Paramarasmius</taxon>
    </lineage>
</organism>
<reference evidence="2 3" key="1">
    <citation type="submission" date="2024-01" db="EMBL/GenBank/DDBJ databases">
        <title>A draft genome for a cacao thread blight-causing isolate of Paramarasmius palmivorus.</title>
        <authorList>
            <person name="Baruah I.K."/>
            <person name="Bukari Y."/>
            <person name="Amoako-Attah I."/>
            <person name="Meinhardt L.W."/>
            <person name="Bailey B.A."/>
            <person name="Cohen S.P."/>
        </authorList>
    </citation>
    <scope>NUCLEOTIDE SEQUENCE [LARGE SCALE GENOMIC DNA]</scope>
    <source>
        <strain evidence="2 3">GH-12</strain>
    </source>
</reference>
<protein>
    <submittedName>
        <fullName evidence="2">Uncharacterized protein</fullName>
    </submittedName>
</protein>
<evidence type="ECO:0000313" key="3">
    <source>
        <dbReference type="Proteomes" id="UP001383192"/>
    </source>
</evidence>
<proteinExistence type="predicted"/>
<dbReference type="AlphaFoldDB" id="A0AAW0CUI0"/>
<feature type="compositionally biased region" description="Polar residues" evidence="1">
    <location>
        <begin position="10"/>
        <end position="25"/>
    </location>
</feature>